<dbReference type="Proteomes" id="UP001595773">
    <property type="component" value="Unassembled WGS sequence"/>
</dbReference>
<dbReference type="InterPro" id="IPR012340">
    <property type="entry name" value="NA-bd_OB-fold"/>
</dbReference>
<gene>
    <name evidence="4" type="ORF">ACFOW9_08895</name>
</gene>
<dbReference type="SUPFAM" id="SSF50249">
    <property type="entry name" value="Nucleic acid-binding proteins"/>
    <property type="match status" value="1"/>
</dbReference>
<dbReference type="PROSITE" id="PS50935">
    <property type="entry name" value="SSB"/>
    <property type="match status" value="1"/>
</dbReference>
<comment type="caution">
    <text evidence="4">The sequence shown here is derived from an EMBL/GenBank/DDBJ whole genome shotgun (WGS) entry which is preliminary data.</text>
</comment>
<dbReference type="CDD" id="cd04496">
    <property type="entry name" value="SSB_OBF"/>
    <property type="match status" value="1"/>
</dbReference>
<feature type="compositionally biased region" description="Acidic residues" evidence="3">
    <location>
        <begin position="141"/>
        <end position="164"/>
    </location>
</feature>
<accession>A0ABV8R182</accession>
<evidence type="ECO:0000313" key="5">
    <source>
        <dbReference type="Proteomes" id="UP001595773"/>
    </source>
</evidence>
<evidence type="ECO:0000256" key="3">
    <source>
        <dbReference type="SAM" id="MobiDB-lite"/>
    </source>
</evidence>
<evidence type="ECO:0000256" key="1">
    <source>
        <dbReference type="ARBA" id="ARBA00023125"/>
    </source>
</evidence>
<feature type="region of interest" description="Disordered" evidence="3">
    <location>
        <begin position="119"/>
        <end position="192"/>
    </location>
</feature>
<organism evidence="4 5">
    <name type="scientific">Arthrobacter cryoconiti</name>
    <dbReference type="NCBI Taxonomy" id="748907"/>
    <lineage>
        <taxon>Bacteria</taxon>
        <taxon>Bacillati</taxon>
        <taxon>Actinomycetota</taxon>
        <taxon>Actinomycetes</taxon>
        <taxon>Micrococcales</taxon>
        <taxon>Micrococcaceae</taxon>
        <taxon>Arthrobacter</taxon>
    </lineage>
</organism>
<keyword evidence="5" id="KW-1185">Reference proteome</keyword>
<protein>
    <submittedName>
        <fullName evidence="4">Single-stranded DNA-binding protein</fullName>
    </submittedName>
</protein>
<keyword evidence="1 2" id="KW-0238">DNA-binding</keyword>
<dbReference type="Gene3D" id="2.40.50.140">
    <property type="entry name" value="Nucleic acid-binding proteins"/>
    <property type="match status" value="1"/>
</dbReference>
<proteinExistence type="predicted"/>
<evidence type="ECO:0000256" key="2">
    <source>
        <dbReference type="PROSITE-ProRule" id="PRU00252"/>
    </source>
</evidence>
<dbReference type="EMBL" id="JBHSCQ010000010">
    <property type="protein sequence ID" value="MFC4265718.1"/>
    <property type="molecule type" value="Genomic_DNA"/>
</dbReference>
<dbReference type="Pfam" id="PF00436">
    <property type="entry name" value="SSB"/>
    <property type="match status" value="1"/>
</dbReference>
<evidence type="ECO:0000313" key="4">
    <source>
        <dbReference type="EMBL" id="MFC4265718.1"/>
    </source>
</evidence>
<reference evidence="5" key="1">
    <citation type="journal article" date="2019" name="Int. J. Syst. Evol. Microbiol.">
        <title>The Global Catalogue of Microorganisms (GCM) 10K type strain sequencing project: providing services to taxonomists for standard genome sequencing and annotation.</title>
        <authorList>
            <consortium name="The Broad Institute Genomics Platform"/>
            <consortium name="The Broad Institute Genome Sequencing Center for Infectious Disease"/>
            <person name="Wu L."/>
            <person name="Ma J."/>
        </authorList>
    </citation>
    <scope>NUCLEOTIDE SEQUENCE [LARGE SCALE GENOMIC DNA]</scope>
    <source>
        <strain evidence="5">CGMCC 1.10698</strain>
    </source>
</reference>
<dbReference type="GO" id="GO:0003677">
    <property type="term" value="F:DNA binding"/>
    <property type="evidence" value="ECO:0007669"/>
    <property type="project" value="UniProtKB-KW"/>
</dbReference>
<sequence length="192" mass="20785">MANFLTIRGFACSGVELRNTQTGFVVGNFRMGSTHRRQDPVNNAWSDGDTNWFRVNVFRSLAQNSASSIHKGDRIIVVGRLHLVTYLRKDGSPGISVEIDAESIGPDLQFGSALYSRTGSQRVSADSSHDSADQHQQGDGPDPDPDSVTDTLPDDDDSGDQDFDTDQRGVVVVDGESVDTGTGELNKEPVPF</sequence>
<name>A0ABV8R182_9MICC</name>
<dbReference type="InterPro" id="IPR000424">
    <property type="entry name" value="Primosome_PriB/ssb"/>
</dbReference>
<dbReference type="RefSeq" id="WP_230067484.1">
    <property type="nucleotide sequence ID" value="NZ_BAABLL010000004.1"/>
</dbReference>